<feature type="region of interest" description="Disordered" evidence="7">
    <location>
        <begin position="1479"/>
        <end position="1500"/>
    </location>
</feature>
<dbReference type="PROSITE" id="PS00107">
    <property type="entry name" value="PROTEIN_KINASE_ATP"/>
    <property type="match status" value="1"/>
</dbReference>
<feature type="region of interest" description="Disordered" evidence="7">
    <location>
        <begin position="1755"/>
        <end position="1808"/>
    </location>
</feature>
<feature type="compositionally biased region" description="Low complexity" evidence="7">
    <location>
        <begin position="457"/>
        <end position="468"/>
    </location>
</feature>
<dbReference type="InterPro" id="IPR050494">
    <property type="entry name" value="Ser_Thr_dual-spec_kinase"/>
</dbReference>
<feature type="compositionally biased region" description="Low complexity" evidence="7">
    <location>
        <begin position="1181"/>
        <end position="1192"/>
    </location>
</feature>
<feature type="region of interest" description="Disordered" evidence="7">
    <location>
        <begin position="1421"/>
        <end position="1467"/>
    </location>
</feature>
<feature type="region of interest" description="Disordered" evidence="7">
    <location>
        <begin position="947"/>
        <end position="1041"/>
    </location>
</feature>
<feature type="region of interest" description="Disordered" evidence="7">
    <location>
        <begin position="798"/>
        <end position="821"/>
    </location>
</feature>
<feature type="compositionally biased region" description="Basic and acidic residues" evidence="7">
    <location>
        <begin position="2193"/>
        <end position="2222"/>
    </location>
</feature>
<feature type="compositionally biased region" description="Polar residues" evidence="7">
    <location>
        <begin position="1864"/>
        <end position="1874"/>
    </location>
</feature>
<feature type="compositionally biased region" description="Basic and acidic residues" evidence="7">
    <location>
        <begin position="2146"/>
        <end position="2156"/>
    </location>
</feature>
<feature type="compositionally biased region" description="Basic and acidic residues" evidence="7">
    <location>
        <begin position="1071"/>
        <end position="1082"/>
    </location>
</feature>
<feature type="compositionally biased region" description="Pro residues" evidence="7">
    <location>
        <begin position="1344"/>
        <end position="1353"/>
    </location>
</feature>
<reference evidence="9" key="1">
    <citation type="journal article" date="2015" name="PLoS ONE">
        <title>Comprehensive Evaluation of Toxoplasma gondii VEG and Neospora caninum LIV Genomes with Tachyzoite Stage Transcriptome and Proteome Defines Novel Transcript Features.</title>
        <authorList>
            <person name="Ramaprasad A."/>
            <person name="Mourier T."/>
            <person name="Naeem R."/>
            <person name="Malas T.B."/>
            <person name="Moussa E."/>
            <person name="Panigrahi A."/>
            <person name="Vermont S.J."/>
            <person name="Otto T.D."/>
            <person name="Wastling J."/>
            <person name="Pain A."/>
        </authorList>
    </citation>
    <scope>NUCLEOTIDE SEQUENCE</scope>
    <source>
        <strain evidence="9">VEG</strain>
    </source>
</reference>
<feature type="region of interest" description="Disordered" evidence="7">
    <location>
        <begin position="1"/>
        <end position="32"/>
    </location>
</feature>
<proteinExistence type="predicted"/>
<sequence length="2703" mass="288709">MMTSGASGLASPVGEEGETEAAPTSVVVPDATQVARSLSLPVRRPGETGEEEGRRSFCAVHLAQEASQGSSPLSQAHEALSAGGGANQSCSFYRKFKKKSVSFDITALLETEKLEEAKKCGRRRDHGALSQASWLPRSGASAQSVRKLSGVEPPSAVPLWGSPETLYSLKRRTGGTAVSGGPETSVSFGPDTGVSPLQGTGVSLCQGTGVSFCQETGVSADQGTGVSLAQETGASPCQATSAPPYQETSISGYHGTGVSPRGGPAGLAWRSPLGFGDAGNLPCPVAPGLGPAVSPRARAWPVPPPGDASFGKAKSPSTAELEPHRESPWKSRRSPSHRDARGGALHVLRPQGGALHALEQIHGADRGVKHEGDEGVEVSPVLPPHRVREGDAEDGGLSRSDTGSGCQLEFQGSEGGRWNEQEAGVLPPPGTPRRFRMSAPTPPPSPFQTAEQRQQTPVSPVHPRSSSHTQNQRLAASLACLLDSVRNRSVSLKDPFGRVSPLAQVGDRGATFSGQPREMQLPPCLAPQSAASLEESSPLHAADALCFRSPGALASASPVPWHGTHGISLQDAYLQSFLTRVPYPSTPPPGFEGVAPPSPAYTPLCSSPFSPPPAPSPLPLSLSRFSASRPSSSPSCLLSSSFHACSTALHCGVQPAASGGVPHSPLSLPSRPVEWWDVVPGALSGASGPHSPFAGGAQRASQGNAMLVKCAETFLLHHTKKLRRLQLRLNGRSERRGSVGEKLDVAPGFSHFDLQPHQLSAARKLYAISAQPRPTTLGCEAASQQTGFVCRRAYTGHPKSEDESHAFPLARPNGAGTPYTSPLESPMLAAGLLSRVLSRHSEQPPDPSANSSNLTGSSVPLGRPSGKGELRTVQFPRPPAGGFVLLPGRVLTSDSVGVYNGGCDNRDHDYMAKQFEHILPDHLFINPPPMYSCACAARTPDVRVNAKADSEVPTRLGESEAGAGKRRQQSVPGDPEGAAPACDAETPKTRAGREKGGCGSEGTGTRPFVSQQETTRESLRGAMQDSTSSDPRGLCPPSGPERKRLRCRRCGGWVVPPVGWPVVSPSPGEGGRGEDQAEERLGQQDVEEVSVLDTCYYQVLELVGRGTFGHVYECLQFDGFTGKPVSVVAVKVVKNDEAYLRNALHEVFLLRMLARGGLHGADSAQEEGRWATSDDGGAPSGEEPPGTAAGNGAAKGGEAVRDTERRVVRLLHQFVYRRHVCLVFELLHSDLYQLLKKGRFRGLPLFIVQQIAVQLVQGVSELQRVRIAHCDLKPENVLIYSATVTAKEATWEASQNSKQRHRKQSPYRQLKGQATAEAHPGPSGNQGGGPASSDSAADGCLPNTSPPPAPPGPKAAAVAPVQGQATLAPHAGGAAPAGGANTEGGPGGRAAEDAEKAKRIGSVQCKDSRFDVALAAIVSSRESRESGKQKGEKGRRPEEIVGQRRRGDSSGNVFIDSPTTGSGESREWPLLCRSHSFTCSSKKGLETPGRERGRRRSVSRRSKLAASCLRRCSSASAQFFSRSTQRDCSQCQQKAPGLLSGNAPAEAEEPSARGPSGGESRSGQLVSCGEQRPPVTREKGVACEAGPDGPGLREACRGRGDRRPSAAQRLRLYIRVVDFSSSCVLPKTPSKPEIGDIVSLVKKKNCKPFASVYPQSRFYGAPEAFLGVPYWEKVDLWAVGCILAELFFGQPLLPGASDYDQLRRLVGLFGLPPTWMLEVGTRSRAYFVADGRETPADRPREGIPSLKVAAEAREASGREQGAAADAVSRTNRNGQSEVTCTVENGGKAGDEKRGKKGDTPPTPLGASWRLKTVEEYEKATGTTEPVPKRYADIRCLSDLLRLRPLEHHPSKGQENRTNPHPAPTSKQGATSTHRYPQPPVLIANADGPAASSSSRLSSSNASLAVSGEPSEVPAAPMSAREGACSGATGGGAEERRGMVEKTEGDREERQPKALPDEGRDDLVEAEARCEKCDSYSVAVTYLGSEHKPRRSRRVSCLTCSTEDSSTSACSGALSALSPGDPWAAWCSRPSSMSPLPRLSSFDGKRGRLVRRRTVSSWTCQSGQSRRPWRTSAGLPGSLPAVHHSRVRVSRGSGDSDASREDCRVHSPISCASAYVRAPSFSPDFVNKPPPRACSLSPSWSLAHTLRHGEQSRKAEGDLASVEPQTLSRRQHGESDERKGDDQDTGGANAERAQICEKSEKDRREASEALDNRAQGERMPLGHETGEEALRQRFLEFLEGLLQVDPLKRFSAEDALAHPFIASALETPGAASERRHAGSESADAQAERQYRKWQRFHLKNVLSLLNAESEKQERRLREAEKGQGKGRPLRWDAVVRSQVAFLRGSLCGGDSESKRQEKDEKPRDHASPASVESSRQGRVETQEKAQRKGSASSHFTADLERPGPQPGWPEEACEAPLHARGRADLRPPGFAAMARDAASGKAETSVAYTNADPTQASCRRLEWGEGFLQPKGRDMEGASPHMSFTRDKDGGFSSAITSSFCFSSSPYLYPRQPGYEEGGNPSPTDSFTGLPSLDTRFSSSVYPSARSSLASVSSLPFLSSLPPSTSSPAFNAHAYRGSDASSLAHADLSWPESDKETEALIKRVVEFHGRRVAFEGQDMERRCKDEEQTLWMQQQQQQKRLLQGEDSRSPFPQVPTGQQIYMKHSGLYTPPPSPVHVAAPVVCMRHIDREVSKSVSHERRRIND</sequence>
<dbReference type="PANTHER" id="PTHR24058">
    <property type="entry name" value="DUAL SPECIFICITY PROTEIN KINASE"/>
    <property type="match status" value="1"/>
</dbReference>
<feature type="compositionally biased region" description="Basic and acidic residues" evidence="7">
    <location>
        <begin position="985"/>
        <end position="996"/>
    </location>
</feature>
<feature type="region of interest" description="Disordered" evidence="7">
    <location>
        <begin position="1163"/>
        <end position="1198"/>
    </location>
</feature>
<dbReference type="InterPro" id="IPR008271">
    <property type="entry name" value="Ser/Thr_kinase_AS"/>
</dbReference>
<dbReference type="SMART" id="SM00220">
    <property type="entry name" value="S_TKc"/>
    <property type="match status" value="1"/>
</dbReference>
<feature type="region of interest" description="Disordered" evidence="7">
    <location>
        <begin position="1291"/>
        <end position="1401"/>
    </location>
</feature>
<evidence type="ECO:0000256" key="2">
    <source>
        <dbReference type="ARBA" id="ARBA00022679"/>
    </source>
</evidence>
<feature type="region of interest" description="Disordered" evidence="7">
    <location>
        <begin position="1848"/>
        <end position="1960"/>
    </location>
</feature>
<feature type="compositionally biased region" description="Basic and acidic residues" evidence="7">
    <location>
        <begin position="1421"/>
        <end position="1448"/>
    </location>
</feature>
<name>A0A0F7VBI7_TOXGV</name>
<feature type="region of interest" description="Disordered" evidence="7">
    <location>
        <begin position="367"/>
        <end position="472"/>
    </location>
</feature>
<evidence type="ECO:0000256" key="5">
    <source>
        <dbReference type="ARBA" id="ARBA00022840"/>
    </source>
</evidence>
<dbReference type="SUPFAM" id="SSF56112">
    <property type="entry name" value="Protein kinase-like (PK-like)"/>
    <property type="match status" value="2"/>
</dbReference>
<feature type="compositionally biased region" description="Basic and acidic residues" evidence="7">
    <location>
        <begin position="2170"/>
        <end position="2181"/>
    </location>
</feature>
<dbReference type="PANTHER" id="PTHR24058:SF17">
    <property type="entry name" value="HOMEODOMAIN INTERACTING PROTEIN KINASE, ISOFORM D"/>
    <property type="match status" value="1"/>
</dbReference>
<evidence type="ECO:0000313" key="9">
    <source>
        <dbReference type="EMBL" id="CEL78646.1"/>
    </source>
</evidence>
<dbReference type="GO" id="GO:0004674">
    <property type="term" value="F:protein serine/threonine kinase activity"/>
    <property type="evidence" value="ECO:0007669"/>
    <property type="project" value="UniProtKB-KW"/>
</dbReference>
<feature type="compositionally biased region" description="Polar residues" evidence="7">
    <location>
        <begin position="447"/>
        <end position="456"/>
    </location>
</feature>
<feature type="binding site" evidence="6">
    <location>
        <position position="1131"/>
    </location>
    <ligand>
        <name>ATP</name>
        <dbReference type="ChEBI" id="CHEBI:30616"/>
    </ligand>
</feature>
<feature type="compositionally biased region" description="Polar residues" evidence="7">
    <location>
        <begin position="1768"/>
        <end position="1782"/>
    </location>
</feature>
<gene>
    <name evidence="9" type="ORF">BN1205_001235</name>
</gene>
<feature type="region of interest" description="Disordered" evidence="7">
    <location>
        <begin position="2344"/>
        <end position="2411"/>
    </location>
</feature>
<dbReference type="InterPro" id="IPR011009">
    <property type="entry name" value="Kinase-like_dom_sf"/>
</dbReference>
<keyword evidence="4 9" id="KW-0418">Kinase</keyword>
<dbReference type="GO" id="GO:0005524">
    <property type="term" value="F:ATP binding"/>
    <property type="evidence" value="ECO:0007669"/>
    <property type="project" value="UniProtKB-UniRule"/>
</dbReference>
<feature type="compositionally biased region" description="Polar residues" evidence="7">
    <location>
        <begin position="1449"/>
        <end position="1463"/>
    </location>
</feature>
<evidence type="ECO:0000256" key="6">
    <source>
        <dbReference type="PROSITE-ProRule" id="PRU10141"/>
    </source>
</evidence>
<dbReference type="PROSITE" id="PS50011">
    <property type="entry name" value="PROTEIN_KINASE_DOM"/>
    <property type="match status" value="1"/>
</dbReference>
<feature type="compositionally biased region" description="Basic and acidic residues" evidence="7">
    <location>
        <begin position="2374"/>
        <end position="2385"/>
    </location>
</feature>
<accession>A0A0F7VBI7</accession>
<feature type="compositionally biased region" description="Polar residues" evidence="7">
    <location>
        <begin position="235"/>
        <end position="251"/>
    </location>
</feature>
<feature type="region of interest" description="Disordered" evidence="7">
    <location>
        <begin position="838"/>
        <end position="874"/>
    </location>
</feature>
<feature type="region of interest" description="Disordered" evidence="7">
    <location>
        <begin position="235"/>
        <end position="257"/>
    </location>
</feature>
<dbReference type="InterPro" id="IPR000719">
    <property type="entry name" value="Prot_kinase_dom"/>
</dbReference>
<evidence type="ECO:0000256" key="3">
    <source>
        <dbReference type="ARBA" id="ARBA00022741"/>
    </source>
</evidence>
<keyword evidence="5 6" id="KW-0067">ATP-binding</keyword>
<dbReference type="InterPro" id="IPR017441">
    <property type="entry name" value="Protein_kinase_ATP_BS"/>
</dbReference>
<protein>
    <submittedName>
        <fullName evidence="9">CMGC kinase, putative</fullName>
    </submittedName>
</protein>
<feature type="compositionally biased region" description="Low complexity" evidence="7">
    <location>
        <begin position="1889"/>
        <end position="1906"/>
    </location>
</feature>
<feature type="compositionally biased region" description="Basic and acidic residues" evidence="7">
    <location>
        <begin position="1932"/>
        <end position="1960"/>
    </location>
</feature>
<feature type="domain" description="Protein kinase" evidence="8">
    <location>
        <begin position="1097"/>
        <end position="1441"/>
    </location>
</feature>
<feature type="compositionally biased region" description="Polar residues" evidence="7">
    <location>
        <begin position="848"/>
        <end position="858"/>
    </location>
</feature>
<feature type="region of interest" description="Disordered" evidence="7">
    <location>
        <begin position="1061"/>
        <end position="1084"/>
    </location>
</feature>
<feature type="compositionally biased region" description="Basic and acidic residues" evidence="7">
    <location>
        <begin position="2350"/>
        <end position="2365"/>
    </location>
</feature>
<organism evidence="9">
    <name type="scientific">Toxoplasma gondii (strain ATCC 50861 / VEG)</name>
    <dbReference type="NCBI Taxonomy" id="432359"/>
    <lineage>
        <taxon>Eukaryota</taxon>
        <taxon>Sar</taxon>
        <taxon>Alveolata</taxon>
        <taxon>Apicomplexa</taxon>
        <taxon>Conoidasida</taxon>
        <taxon>Coccidia</taxon>
        <taxon>Eucoccidiorida</taxon>
        <taxon>Eimeriorina</taxon>
        <taxon>Sarcocystidae</taxon>
        <taxon>Toxoplasma</taxon>
    </lineage>
</organism>
<feature type="region of interest" description="Disordered" evidence="7">
    <location>
        <begin position="2060"/>
        <end position="2102"/>
    </location>
</feature>
<dbReference type="Pfam" id="PF00069">
    <property type="entry name" value="Pkinase"/>
    <property type="match status" value="1"/>
</dbReference>
<feature type="compositionally biased region" description="Basic and acidic residues" evidence="7">
    <location>
        <begin position="1788"/>
        <end position="1798"/>
    </location>
</feature>
<dbReference type="EMBL" id="LN714502">
    <property type="protein sequence ID" value="CEL78646.1"/>
    <property type="molecule type" value="Genomic_DNA"/>
</dbReference>
<dbReference type="PROSITE" id="PS00108">
    <property type="entry name" value="PROTEIN_KINASE_ST"/>
    <property type="match status" value="1"/>
</dbReference>
<keyword evidence="1" id="KW-0723">Serine/threonine-protein kinase</keyword>
<feature type="region of interest" description="Disordered" evidence="7">
    <location>
        <begin position="296"/>
        <end position="340"/>
    </location>
</feature>
<evidence type="ECO:0000256" key="4">
    <source>
        <dbReference type="ARBA" id="ARBA00022777"/>
    </source>
</evidence>
<feature type="region of interest" description="Disordered" evidence="7">
    <location>
        <begin position="173"/>
        <end position="193"/>
    </location>
</feature>
<dbReference type="Gene3D" id="3.30.200.20">
    <property type="entry name" value="Phosphorylase Kinase, domain 1"/>
    <property type="match status" value="1"/>
</dbReference>
<evidence type="ECO:0000256" key="1">
    <source>
        <dbReference type="ARBA" id="ARBA00022527"/>
    </source>
</evidence>
<keyword evidence="2" id="KW-0808">Transferase</keyword>
<feature type="region of interest" description="Disordered" evidence="7">
    <location>
        <begin position="2144"/>
        <end position="2222"/>
    </location>
</feature>
<feature type="region of interest" description="Disordered" evidence="7">
    <location>
        <begin position="1539"/>
        <end position="1586"/>
    </location>
</feature>
<evidence type="ECO:0000259" key="8">
    <source>
        <dbReference type="PROSITE" id="PS50011"/>
    </source>
</evidence>
<dbReference type="Gene3D" id="1.10.510.10">
    <property type="entry name" value="Transferase(Phosphotransferase) domain 1"/>
    <property type="match status" value="3"/>
</dbReference>
<evidence type="ECO:0000256" key="7">
    <source>
        <dbReference type="SAM" id="MobiDB-lite"/>
    </source>
</evidence>
<feature type="compositionally biased region" description="Low complexity" evidence="7">
    <location>
        <begin position="1354"/>
        <end position="1380"/>
    </location>
</feature>
<keyword evidence="3 6" id="KW-0547">Nucleotide-binding</keyword>